<feature type="compositionally biased region" description="Polar residues" evidence="1">
    <location>
        <begin position="260"/>
        <end position="269"/>
    </location>
</feature>
<feature type="compositionally biased region" description="Low complexity" evidence="1">
    <location>
        <begin position="237"/>
        <end position="259"/>
    </location>
</feature>
<feature type="region of interest" description="Disordered" evidence="1">
    <location>
        <begin position="162"/>
        <end position="336"/>
    </location>
</feature>
<dbReference type="VEuPathDB" id="VectorBase:AQUA005934"/>
<reference evidence="2" key="1">
    <citation type="submission" date="2020-05" db="UniProtKB">
        <authorList>
            <consortium name="EnsemblMetazoa"/>
        </authorList>
    </citation>
    <scope>IDENTIFICATION</scope>
    <source>
        <strain evidence="2">SANGQUA</strain>
    </source>
</reference>
<dbReference type="AlphaFoldDB" id="A0A182X7Z8"/>
<dbReference type="EnsemblMetazoa" id="AQUA005934-RA">
    <property type="protein sequence ID" value="AQUA005934-PA"/>
    <property type="gene ID" value="AQUA005934"/>
</dbReference>
<evidence type="ECO:0000256" key="1">
    <source>
        <dbReference type="SAM" id="MobiDB-lite"/>
    </source>
</evidence>
<evidence type="ECO:0000313" key="2">
    <source>
        <dbReference type="EnsemblMetazoa" id="AQUA005934-PA"/>
    </source>
</evidence>
<sequence>MAVSQLVEKLKFGDRYVLVNIVVKPVEDPPYSGFPEGFGFAERNKFLSSEIWHSFVYPKLREIFDQNLALIGENLDPAYEKDKDYYLKCVERPYLEMRVNFRDCAYRNRLNILFQEEETNLHHCCFFVEIRDQGRTFVEKIKRDDAFIQQLLDENKRMKAQIAAHKSGAPKDATGVKGNDPKSVKKRHRRTVKEHMPDAPTVHRALIKRTYKPSADSSQPGPSSAPDSYTTKVLCKSPTRQSSPSGSSLSLEAVSSTDSENPPTTSTQELLPRSSKPLEPGFSTGNPDEQACKMAWQKMAEKRKQEALAGPSKTKSHKAKKATNNDQDEKEQEKPKVLDCTDMPESEILATFAGYRQELHEIFLKHKDELEEQWMANKELVYYTDVAHLFNEDQKMAMMQVLENEFVPIELNGKYTEFFTSTLLMEWIIRIFMKRYKFTTRQEALILIKKQEEEVLEYIARDW</sequence>
<dbReference type="Proteomes" id="UP000076407">
    <property type="component" value="Unassembled WGS sequence"/>
</dbReference>
<name>A0A182X7Z8_ANOQN</name>
<proteinExistence type="predicted"/>
<protein>
    <submittedName>
        <fullName evidence="2">Uncharacterized protein</fullName>
    </submittedName>
</protein>
<organism evidence="2 3">
    <name type="scientific">Anopheles quadriannulatus</name>
    <name type="common">Mosquito</name>
    <dbReference type="NCBI Taxonomy" id="34691"/>
    <lineage>
        <taxon>Eukaryota</taxon>
        <taxon>Metazoa</taxon>
        <taxon>Ecdysozoa</taxon>
        <taxon>Arthropoda</taxon>
        <taxon>Hexapoda</taxon>
        <taxon>Insecta</taxon>
        <taxon>Pterygota</taxon>
        <taxon>Neoptera</taxon>
        <taxon>Endopterygota</taxon>
        <taxon>Diptera</taxon>
        <taxon>Nematocera</taxon>
        <taxon>Culicoidea</taxon>
        <taxon>Culicidae</taxon>
        <taxon>Anophelinae</taxon>
        <taxon>Anopheles</taxon>
    </lineage>
</organism>
<feature type="compositionally biased region" description="Polar residues" evidence="1">
    <location>
        <begin position="215"/>
        <end position="231"/>
    </location>
</feature>
<accession>A0A182X7Z8</accession>
<evidence type="ECO:0000313" key="3">
    <source>
        <dbReference type="Proteomes" id="UP000076407"/>
    </source>
</evidence>
<keyword evidence="3" id="KW-1185">Reference proteome</keyword>